<dbReference type="STRING" id="89093.SAMN04488558_103112"/>
<dbReference type="CDD" id="cd18809">
    <property type="entry name" value="SF1_C_RecD"/>
    <property type="match status" value="1"/>
</dbReference>
<dbReference type="PANTHER" id="PTHR43788:SF6">
    <property type="entry name" value="DNA HELICASE B"/>
    <property type="match status" value="1"/>
</dbReference>
<proteinExistence type="predicted"/>
<reference evidence="4 5" key="1">
    <citation type="submission" date="2016-10" db="EMBL/GenBank/DDBJ databases">
        <authorList>
            <person name="de Groot N.N."/>
        </authorList>
    </citation>
    <scope>NUCLEOTIDE SEQUENCE [LARGE SCALE GENOMIC DNA]</scope>
    <source>
        <strain evidence="4 5">DSM 15695</strain>
    </source>
</reference>
<evidence type="ECO:0000313" key="5">
    <source>
        <dbReference type="Proteomes" id="UP000198833"/>
    </source>
</evidence>
<dbReference type="Pfam" id="PF13604">
    <property type="entry name" value="AAA_30"/>
    <property type="match status" value="1"/>
</dbReference>
<dbReference type="Proteomes" id="UP000198833">
    <property type="component" value="Unassembled WGS sequence"/>
</dbReference>
<dbReference type="CDD" id="cd17933">
    <property type="entry name" value="DEXSc_RecD-like"/>
    <property type="match status" value="1"/>
</dbReference>
<protein>
    <submittedName>
        <fullName evidence="4">UvrD-like helicase C-terminal domain-containing protein</fullName>
    </submittedName>
</protein>
<sequence length="489" mass="56164">MKYDFSKAILRNIERTYTFAHAKNAHQYPGTAESYNPYHFFEELLEHNPFGTFMELERYAFKNTKNALIRYNIPYTNEQERKARIYYDVTQLMQKERSDYVSMFVDEEDLDGTGVELYADPYILTTKETILVSEAIDQLPSYLPTQNVLYQYIVPIEIQKTKEQMDALNGCLKNHVSSLIGGAGTGKSYVTAAIIDQLKKNNKEIAILAPTHKAKEALQEKLNFGIVKTIHSFVHNPFYCDVIVIDESGMLSTPLFKKLMDVYKGQQLIFVGDKNQIPPVEYGRPFERILNNFKTFELVENHRSDAYDIIALGREILGIPQNSNMQFNNIEIVSTTKEAFHRGAEVVLTYTNGNVKQVNDEQKIKNGQRSISPNFCIGDIIIAKTNDERFYNGQLFEIIAYNKILNQANGKIVDIKTALDLDYNFDLAYGLTIHKSQGSEWDVVAYQPSHLDTRNLAYVAVTRAKKKLIIVGDELKTEYLEERKWKQLA</sequence>
<dbReference type="SUPFAM" id="SSF52540">
    <property type="entry name" value="P-loop containing nucleoside triphosphate hydrolases"/>
    <property type="match status" value="1"/>
</dbReference>
<dbReference type="OrthoDB" id="9803432at2"/>
<evidence type="ECO:0000313" key="4">
    <source>
        <dbReference type="EMBL" id="SEP92725.1"/>
    </source>
</evidence>
<evidence type="ECO:0000256" key="1">
    <source>
        <dbReference type="ARBA" id="ARBA00022741"/>
    </source>
</evidence>
<evidence type="ECO:0000259" key="3">
    <source>
        <dbReference type="Pfam" id="PF13538"/>
    </source>
</evidence>
<dbReference type="EMBL" id="FOEN01000003">
    <property type="protein sequence ID" value="SEP92725.1"/>
    <property type="molecule type" value="Genomic_DNA"/>
</dbReference>
<keyword evidence="4" id="KW-0378">Hydrolase</keyword>
<dbReference type="InterPro" id="IPR050534">
    <property type="entry name" value="Coronavir_polyprotein_1ab"/>
</dbReference>
<name>A0A1H9BUV4_9LACT</name>
<keyword evidence="1" id="KW-0547">Nucleotide-binding</keyword>
<dbReference type="GO" id="GO:0005524">
    <property type="term" value="F:ATP binding"/>
    <property type="evidence" value="ECO:0007669"/>
    <property type="project" value="UniProtKB-KW"/>
</dbReference>
<dbReference type="Gene3D" id="3.40.50.300">
    <property type="entry name" value="P-loop containing nucleotide triphosphate hydrolases"/>
    <property type="match status" value="2"/>
</dbReference>
<dbReference type="GO" id="GO:0003678">
    <property type="term" value="F:DNA helicase activity"/>
    <property type="evidence" value="ECO:0007669"/>
    <property type="project" value="UniProtKB-ARBA"/>
</dbReference>
<dbReference type="Pfam" id="PF13538">
    <property type="entry name" value="UvrD_C_2"/>
    <property type="match status" value="1"/>
</dbReference>
<keyword evidence="5" id="KW-1185">Reference proteome</keyword>
<dbReference type="AlphaFoldDB" id="A0A1H9BUV4"/>
<organism evidence="4 5">
    <name type="scientific">Ignavigranum ruoffiae</name>
    <dbReference type="NCBI Taxonomy" id="89093"/>
    <lineage>
        <taxon>Bacteria</taxon>
        <taxon>Bacillati</taxon>
        <taxon>Bacillota</taxon>
        <taxon>Bacilli</taxon>
        <taxon>Lactobacillales</taxon>
        <taxon>Aerococcaceae</taxon>
        <taxon>Ignavigranum</taxon>
    </lineage>
</organism>
<dbReference type="RefSeq" id="WP_092570891.1">
    <property type="nucleotide sequence ID" value="NZ_FOEN01000003.1"/>
</dbReference>
<accession>A0A1H9BUV4</accession>
<dbReference type="InterPro" id="IPR027417">
    <property type="entry name" value="P-loop_NTPase"/>
</dbReference>
<dbReference type="InterPro" id="IPR027785">
    <property type="entry name" value="UvrD-like_helicase_C"/>
</dbReference>
<evidence type="ECO:0000256" key="2">
    <source>
        <dbReference type="ARBA" id="ARBA00022840"/>
    </source>
</evidence>
<keyword evidence="2" id="KW-0067">ATP-binding</keyword>
<keyword evidence="4" id="KW-0347">Helicase</keyword>
<dbReference type="PANTHER" id="PTHR43788">
    <property type="entry name" value="DNA2/NAM7 HELICASE FAMILY MEMBER"/>
    <property type="match status" value="1"/>
</dbReference>
<gene>
    <name evidence="4" type="ORF">SAMN04488558_103112</name>
</gene>
<feature type="domain" description="UvrD-like helicase C-terminal" evidence="3">
    <location>
        <begin position="428"/>
        <end position="471"/>
    </location>
</feature>